<keyword evidence="4" id="KW-0597">Phosphoprotein</keyword>
<dbReference type="InterPro" id="IPR000014">
    <property type="entry name" value="PAS"/>
</dbReference>
<dbReference type="NCBIfam" id="TIGR00229">
    <property type="entry name" value="sensory_box"/>
    <property type="match status" value="1"/>
</dbReference>
<sequence length="462" mass="49701">MSQTTWVGWDRLDVRQRLAALRKALPWLGAGLSVAVFVADLSLPRSIATGAIYVLCVLATAGHPSRNMTLGVACLTSLQTVIAATWTAVAAAAAWADAVNGAITLAAIWASAGLLLAHLRTTVRVAEVEERALADATWLARTLASIGDGVIAVNRSGSVRFMNPVAETLTGWTAGEAVGQPLDAVFDIRSEQTGEPLPNPATRALEEAPAAGPAGAKLLQSRTGELWPIDESASPILDDLGGSRGCVVVFREISERRRREGEMEIRLRESGHRIRNVFANMRALLTLCERTSATPADLVKCMELRIASLVRSTDRLQHAPDGATSSHDIIVGELSPYLESRSGRLRISGDDVLMAPGNSLPFAMIIHELANNAAKYGSLSTERGRIEVRLQRRVAGVIALDWREFDGPPVVPPQRKGLGSQLISGLVRMQFSGDWNPDYAQEGFRCTVTLRLPDESVEAEPL</sequence>
<dbReference type="PANTHER" id="PTHR41523:SF8">
    <property type="entry name" value="ETHYLENE RESPONSE SENSOR PROTEIN"/>
    <property type="match status" value="1"/>
</dbReference>
<accession>A0AAW9RMG5</accession>
<evidence type="ECO:0000313" key="16">
    <source>
        <dbReference type="Proteomes" id="UP001378188"/>
    </source>
</evidence>
<dbReference type="EMBL" id="JAZHOF010000003">
    <property type="protein sequence ID" value="MEJ8571447.1"/>
    <property type="molecule type" value="Genomic_DNA"/>
</dbReference>
<evidence type="ECO:0000256" key="10">
    <source>
        <dbReference type="ARBA" id="ARBA00022777"/>
    </source>
</evidence>
<evidence type="ECO:0000256" key="4">
    <source>
        <dbReference type="ARBA" id="ARBA00022553"/>
    </source>
</evidence>
<dbReference type="InterPro" id="IPR011102">
    <property type="entry name" value="Sig_transdc_His_kinase_HWE"/>
</dbReference>
<organism evidence="15 16">
    <name type="scientific">Microbaculum marinum</name>
    <dbReference type="NCBI Taxonomy" id="1764581"/>
    <lineage>
        <taxon>Bacteria</taxon>
        <taxon>Pseudomonadati</taxon>
        <taxon>Pseudomonadota</taxon>
        <taxon>Alphaproteobacteria</taxon>
        <taxon>Hyphomicrobiales</taxon>
        <taxon>Tepidamorphaceae</taxon>
        <taxon>Microbaculum</taxon>
    </lineage>
</organism>
<dbReference type="Pfam" id="PF08448">
    <property type="entry name" value="PAS_4"/>
    <property type="match status" value="1"/>
</dbReference>
<dbReference type="InterPro" id="IPR036890">
    <property type="entry name" value="HATPase_C_sf"/>
</dbReference>
<dbReference type="SUPFAM" id="SSF55785">
    <property type="entry name" value="PYP-like sensor domain (PAS domain)"/>
    <property type="match status" value="1"/>
</dbReference>
<dbReference type="PANTHER" id="PTHR41523">
    <property type="entry name" value="TWO-COMPONENT SYSTEM SENSOR PROTEIN"/>
    <property type="match status" value="1"/>
</dbReference>
<evidence type="ECO:0000313" key="15">
    <source>
        <dbReference type="EMBL" id="MEJ8571447.1"/>
    </source>
</evidence>
<evidence type="ECO:0000256" key="3">
    <source>
        <dbReference type="ARBA" id="ARBA00021740"/>
    </source>
</evidence>
<keyword evidence="5" id="KW-0285">Flavoprotein</keyword>
<dbReference type="InterPro" id="IPR035965">
    <property type="entry name" value="PAS-like_dom_sf"/>
</dbReference>
<keyword evidence="11" id="KW-0067">ATP-binding</keyword>
<dbReference type="Proteomes" id="UP001378188">
    <property type="component" value="Unassembled WGS sequence"/>
</dbReference>
<dbReference type="InterPro" id="IPR013656">
    <property type="entry name" value="PAS_4"/>
</dbReference>
<evidence type="ECO:0000256" key="7">
    <source>
        <dbReference type="ARBA" id="ARBA00022679"/>
    </source>
</evidence>
<dbReference type="SMART" id="SM00911">
    <property type="entry name" value="HWE_HK"/>
    <property type="match status" value="1"/>
</dbReference>
<name>A0AAW9RMG5_9HYPH</name>
<evidence type="ECO:0000256" key="11">
    <source>
        <dbReference type="ARBA" id="ARBA00022840"/>
    </source>
</evidence>
<keyword evidence="9" id="KW-0547">Nucleotide-binding</keyword>
<dbReference type="AlphaFoldDB" id="A0AAW9RMG5"/>
<dbReference type="SMART" id="SM00091">
    <property type="entry name" value="PAS"/>
    <property type="match status" value="1"/>
</dbReference>
<dbReference type="PROSITE" id="PS50112">
    <property type="entry name" value="PAS"/>
    <property type="match status" value="1"/>
</dbReference>
<feature type="domain" description="PAS" evidence="13">
    <location>
        <begin position="135"/>
        <end position="208"/>
    </location>
</feature>
<comment type="catalytic activity">
    <reaction evidence="1">
        <text>ATP + protein L-histidine = ADP + protein N-phospho-L-histidine.</text>
        <dbReference type="EC" id="2.7.13.3"/>
    </reaction>
</comment>
<dbReference type="EC" id="2.7.13.3" evidence="2"/>
<dbReference type="CDD" id="cd00130">
    <property type="entry name" value="PAS"/>
    <property type="match status" value="1"/>
</dbReference>
<dbReference type="Gene3D" id="3.30.565.10">
    <property type="entry name" value="Histidine kinase-like ATPase, C-terminal domain"/>
    <property type="match status" value="1"/>
</dbReference>
<evidence type="ECO:0000256" key="1">
    <source>
        <dbReference type="ARBA" id="ARBA00000085"/>
    </source>
</evidence>
<evidence type="ECO:0000256" key="12">
    <source>
        <dbReference type="ARBA" id="ARBA00023026"/>
    </source>
</evidence>
<dbReference type="GO" id="GO:0004673">
    <property type="term" value="F:protein histidine kinase activity"/>
    <property type="evidence" value="ECO:0007669"/>
    <property type="project" value="UniProtKB-EC"/>
</dbReference>
<keyword evidence="12" id="KW-0843">Virulence</keyword>
<evidence type="ECO:0000256" key="5">
    <source>
        <dbReference type="ARBA" id="ARBA00022630"/>
    </source>
</evidence>
<keyword evidence="8" id="KW-0677">Repeat</keyword>
<dbReference type="Gene3D" id="3.30.450.20">
    <property type="entry name" value="PAS domain"/>
    <property type="match status" value="1"/>
</dbReference>
<evidence type="ECO:0000256" key="8">
    <source>
        <dbReference type="ARBA" id="ARBA00022737"/>
    </source>
</evidence>
<evidence type="ECO:0000256" key="6">
    <source>
        <dbReference type="ARBA" id="ARBA00022643"/>
    </source>
</evidence>
<comment type="caution">
    <text evidence="15">The sequence shown here is derived from an EMBL/GenBank/DDBJ whole genome shotgun (WGS) entry which is preliminary data.</text>
</comment>
<evidence type="ECO:0000256" key="2">
    <source>
        <dbReference type="ARBA" id="ARBA00012438"/>
    </source>
</evidence>
<feature type="domain" description="PAC" evidence="14">
    <location>
        <begin position="212"/>
        <end position="265"/>
    </location>
</feature>
<evidence type="ECO:0000259" key="14">
    <source>
        <dbReference type="PROSITE" id="PS50113"/>
    </source>
</evidence>
<keyword evidence="6" id="KW-0288">FMN</keyword>
<evidence type="ECO:0000256" key="9">
    <source>
        <dbReference type="ARBA" id="ARBA00022741"/>
    </source>
</evidence>
<dbReference type="InterPro" id="IPR000700">
    <property type="entry name" value="PAS-assoc_C"/>
</dbReference>
<reference evidence="15 16" key="1">
    <citation type="submission" date="2024-02" db="EMBL/GenBank/DDBJ databases">
        <title>Genome analysis and characterization of Microbaculum marinisediminis sp. nov., isolated from marine sediment.</title>
        <authorList>
            <person name="Du Z.-J."/>
            <person name="Ye Y.-Q."/>
            <person name="Zhang Z.-R."/>
            <person name="Yuan S.-M."/>
            <person name="Zhang X.-Y."/>
        </authorList>
    </citation>
    <scope>NUCLEOTIDE SEQUENCE [LARGE SCALE GENOMIC DNA]</scope>
    <source>
        <strain evidence="15 16">SDUM1044001</strain>
    </source>
</reference>
<keyword evidence="10" id="KW-0418">Kinase</keyword>
<dbReference type="RefSeq" id="WP_340329148.1">
    <property type="nucleotide sequence ID" value="NZ_JAZHOF010000003.1"/>
</dbReference>
<proteinExistence type="predicted"/>
<evidence type="ECO:0000259" key="13">
    <source>
        <dbReference type="PROSITE" id="PS50112"/>
    </source>
</evidence>
<keyword evidence="16" id="KW-1185">Reference proteome</keyword>
<dbReference type="GO" id="GO:0005524">
    <property type="term" value="F:ATP binding"/>
    <property type="evidence" value="ECO:0007669"/>
    <property type="project" value="UniProtKB-KW"/>
</dbReference>
<dbReference type="Pfam" id="PF07536">
    <property type="entry name" value="HWE_HK"/>
    <property type="match status" value="1"/>
</dbReference>
<dbReference type="PROSITE" id="PS50113">
    <property type="entry name" value="PAC"/>
    <property type="match status" value="1"/>
</dbReference>
<gene>
    <name evidence="15" type="ORF">V3328_08185</name>
</gene>
<protein>
    <recommendedName>
        <fullName evidence="3">Blue-light-activated histidine kinase</fullName>
        <ecNumber evidence="2">2.7.13.3</ecNumber>
    </recommendedName>
</protein>
<keyword evidence="7" id="KW-0808">Transferase</keyword>